<dbReference type="FunFam" id="3.40.1010.10:FF:000007">
    <property type="entry name" value="Ribosomal RNA small subunit methyltransferase I"/>
    <property type="match status" value="1"/>
</dbReference>
<organism evidence="8 9">
    <name type="scientific">Candidatus Buchananbacteria bacterium CG10_big_fil_rev_8_21_14_0_10_42_9</name>
    <dbReference type="NCBI Taxonomy" id="1974526"/>
    <lineage>
        <taxon>Bacteria</taxon>
        <taxon>Candidatus Buchananiibacteriota</taxon>
    </lineage>
</organism>
<sequence>MHNELTMATLYIVATPIGNLEDITFRAVETLMKVDLIACEDTRHTKRLLERYKIITPCISYHQYSKAPQVQKIIQELKAGKNIALVTDAGTPGISDPGNKLVAAVSAYPDITVVAIPGPSALTAAASISGLPTDEFLFLGFLPHKKGRETLFKEINESQRTVIFYESTHRIVKTLERLAEVLPPQRQIAVARELTKQFETIYRGNTQEVLEKLKNDSTKGEFVVIVEGR</sequence>
<keyword evidence="1 6" id="KW-0963">Cytoplasm</keyword>
<comment type="caution">
    <text evidence="8">The sequence shown here is derived from an EMBL/GenBank/DDBJ whole genome shotgun (WGS) entry which is preliminary data.</text>
</comment>
<reference evidence="9" key="1">
    <citation type="submission" date="2017-09" db="EMBL/GenBank/DDBJ databases">
        <title>Depth-based differentiation of microbial function through sediment-hosted aquifers and enrichment of novel symbionts in the deep terrestrial subsurface.</title>
        <authorList>
            <person name="Probst A.J."/>
            <person name="Ladd B."/>
            <person name="Jarett J.K."/>
            <person name="Geller-Mcgrath D.E."/>
            <person name="Sieber C.M.K."/>
            <person name="Emerson J.B."/>
            <person name="Anantharaman K."/>
            <person name="Thomas B.C."/>
            <person name="Malmstrom R."/>
            <person name="Stieglmeier M."/>
            <person name="Klingl A."/>
            <person name="Woyke T."/>
            <person name="Ryan C.M."/>
            <person name="Banfield J.F."/>
        </authorList>
    </citation>
    <scope>NUCLEOTIDE SEQUENCE [LARGE SCALE GENOMIC DNA]</scope>
</reference>
<dbReference type="SUPFAM" id="SSF53790">
    <property type="entry name" value="Tetrapyrrole methylase"/>
    <property type="match status" value="1"/>
</dbReference>
<protein>
    <recommendedName>
        <fullName evidence="6">Ribosomal RNA small subunit methyltransferase I</fullName>
        <ecNumber evidence="6">2.1.1.198</ecNumber>
    </recommendedName>
    <alternativeName>
        <fullName evidence="6">16S rRNA 2'-O-ribose C1402 methyltransferase</fullName>
    </alternativeName>
    <alternativeName>
        <fullName evidence="6">rRNA (cytidine-2'-O-)-methyltransferase RsmI</fullName>
    </alternativeName>
</protein>
<comment type="similarity">
    <text evidence="6">Belongs to the methyltransferase superfamily. RsmI family.</text>
</comment>
<dbReference type="PANTHER" id="PTHR46111">
    <property type="entry name" value="RIBOSOMAL RNA SMALL SUBUNIT METHYLTRANSFERASE I"/>
    <property type="match status" value="1"/>
</dbReference>
<dbReference type="Gene3D" id="3.40.1010.10">
    <property type="entry name" value="Cobalt-precorrin-4 Transmethylase, Domain 1"/>
    <property type="match status" value="1"/>
</dbReference>
<dbReference type="InterPro" id="IPR014776">
    <property type="entry name" value="4pyrrole_Mease_sub2"/>
</dbReference>
<feature type="domain" description="Tetrapyrrole methylase" evidence="7">
    <location>
        <begin position="9"/>
        <end position="209"/>
    </location>
</feature>
<dbReference type="HAMAP" id="MF_01877">
    <property type="entry name" value="16SrRNA_methyltr_I"/>
    <property type="match status" value="1"/>
</dbReference>
<dbReference type="Proteomes" id="UP000230935">
    <property type="component" value="Unassembled WGS sequence"/>
</dbReference>
<dbReference type="AlphaFoldDB" id="A0A2H0W0B4"/>
<name>A0A2H0W0B4_9BACT</name>
<evidence type="ECO:0000256" key="5">
    <source>
        <dbReference type="ARBA" id="ARBA00022691"/>
    </source>
</evidence>
<evidence type="ECO:0000256" key="2">
    <source>
        <dbReference type="ARBA" id="ARBA00022552"/>
    </source>
</evidence>
<accession>A0A2H0W0B4</accession>
<comment type="subcellular location">
    <subcellularLocation>
        <location evidence="6">Cytoplasm</location>
    </subcellularLocation>
</comment>
<proteinExistence type="inferred from homology"/>
<evidence type="ECO:0000259" key="7">
    <source>
        <dbReference type="Pfam" id="PF00590"/>
    </source>
</evidence>
<dbReference type="InterPro" id="IPR014777">
    <property type="entry name" value="4pyrrole_Mease_sub1"/>
</dbReference>
<keyword evidence="4 6" id="KW-0808">Transferase</keyword>
<evidence type="ECO:0000256" key="4">
    <source>
        <dbReference type="ARBA" id="ARBA00022679"/>
    </source>
</evidence>
<dbReference type="GO" id="GO:0070677">
    <property type="term" value="F:rRNA (cytosine-2'-O-)-methyltransferase activity"/>
    <property type="evidence" value="ECO:0007669"/>
    <property type="project" value="UniProtKB-UniRule"/>
</dbReference>
<dbReference type="InterPro" id="IPR035996">
    <property type="entry name" value="4pyrrol_Methylase_sf"/>
</dbReference>
<keyword evidence="2 6" id="KW-0698">rRNA processing</keyword>
<dbReference type="Gene3D" id="3.30.950.10">
    <property type="entry name" value="Methyltransferase, Cobalt-precorrin-4 Transmethylase, Domain 2"/>
    <property type="match status" value="1"/>
</dbReference>
<dbReference type="Pfam" id="PF00590">
    <property type="entry name" value="TP_methylase"/>
    <property type="match status" value="1"/>
</dbReference>
<dbReference type="PANTHER" id="PTHR46111:SF1">
    <property type="entry name" value="RIBOSOMAL RNA SMALL SUBUNIT METHYLTRANSFERASE I"/>
    <property type="match status" value="1"/>
</dbReference>
<evidence type="ECO:0000256" key="3">
    <source>
        <dbReference type="ARBA" id="ARBA00022603"/>
    </source>
</evidence>
<dbReference type="CDD" id="cd11648">
    <property type="entry name" value="RsmI"/>
    <property type="match status" value="1"/>
</dbReference>
<dbReference type="EMBL" id="PEZZ01000036">
    <property type="protein sequence ID" value="PIS04756.1"/>
    <property type="molecule type" value="Genomic_DNA"/>
</dbReference>
<gene>
    <name evidence="6 8" type="primary">rsmI</name>
    <name evidence="8" type="ORF">COT81_04700</name>
</gene>
<keyword evidence="5 6" id="KW-0949">S-adenosyl-L-methionine</keyword>
<dbReference type="GO" id="GO:0005737">
    <property type="term" value="C:cytoplasm"/>
    <property type="evidence" value="ECO:0007669"/>
    <property type="project" value="UniProtKB-SubCell"/>
</dbReference>
<dbReference type="InterPro" id="IPR008189">
    <property type="entry name" value="rRNA_ssu_MeTfrase_I"/>
</dbReference>
<dbReference type="InterPro" id="IPR000878">
    <property type="entry name" value="4pyrrol_Mease"/>
</dbReference>
<dbReference type="EC" id="2.1.1.198" evidence="6"/>
<evidence type="ECO:0000256" key="6">
    <source>
        <dbReference type="HAMAP-Rule" id="MF_01877"/>
    </source>
</evidence>
<comment type="function">
    <text evidence="6">Catalyzes the 2'-O-methylation of the ribose of cytidine 1402 (C1402) in 16S rRNA.</text>
</comment>
<evidence type="ECO:0000256" key="1">
    <source>
        <dbReference type="ARBA" id="ARBA00022490"/>
    </source>
</evidence>
<comment type="catalytic activity">
    <reaction evidence="6">
        <text>cytidine(1402) in 16S rRNA + S-adenosyl-L-methionine = 2'-O-methylcytidine(1402) in 16S rRNA + S-adenosyl-L-homocysteine + H(+)</text>
        <dbReference type="Rhea" id="RHEA:42924"/>
        <dbReference type="Rhea" id="RHEA-COMP:10285"/>
        <dbReference type="Rhea" id="RHEA-COMP:10286"/>
        <dbReference type="ChEBI" id="CHEBI:15378"/>
        <dbReference type="ChEBI" id="CHEBI:57856"/>
        <dbReference type="ChEBI" id="CHEBI:59789"/>
        <dbReference type="ChEBI" id="CHEBI:74495"/>
        <dbReference type="ChEBI" id="CHEBI:82748"/>
        <dbReference type="EC" id="2.1.1.198"/>
    </reaction>
</comment>
<keyword evidence="3 6" id="KW-0489">Methyltransferase</keyword>
<dbReference type="NCBIfam" id="TIGR00096">
    <property type="entry name" value="16S rRNA (cytidine(1402)-2'-O)-methyltransferase"/>
    <property type="match status" value="1"/>
</dbReference>
<dbReference type="PIRSF" id="PIRSF005917">
    <property type="entry name" value="MTase_YraL"/>
    <property type="match status" value="1"/>
</dbReference>
<evidence type="ECO:0000313" key="9">
    <source>
        <dbReference type="Proteomes" id="UP000230935"/>
    </source>
</evidence>
<dbReference type="FunFam" id="3.30.950.10:FF:000002">
    <property type="entry name" value="Ribosomal RNA small subunit methyltransferase I"/>
    <property type="match status" value="1"/>
</dbReference>
<evidence type="ECO:0000313" key="8">
    <source>
        <dbReference type="EMBL" id="PIS04756.1"/>
    </source>
</evidence>